<sequence>MLLLKTTKLIVYSLSTCYIKGDYLIMKIFILFFIVDISNLFIGCSLDTSVESTKQKDYAN</sequence>
<comment type="caution">
    <text evidence="2">The sequence shown here is derived from an EMBL/GenBank/DDBJ whole genome shotgun (WGS) entry which is preliminary data.</text>
</comment>
<proteinExistence type="predicted"/>
<dbReference type="EMBL" id="AZIT01000002">
    <property type="protein sequence ID" value="ETZ17861.1"/>
    <property type="molecule type" value="Genomic_DNA"/>
</dbReference>
<organism evidence="2 3">
    <name type="scientific">Borrelia duttonii CR2A</name>
    <dbReference type="NCBI Taxonomy" id="1432657"/>
    <lineage>
        <taxon>Bacteria</taxon>
        <taxon>Pseudomonadati</taxon>
        <taxon>Spirochaetota</taxon>
        <taxon>Spirochaetia</taxon>
        <taxon>Spirochaetales</taxon>
        <taxon>Borreliaceae</taxon>
        <taxon>Borrelia</taxon>
    </lineage>
</organism>
<keyword evidence="1" id="KW-0812">Transmembrane</keyword>
<gene>
    <name evidence="2" type="ORF">BDCR2A_01056</name>
</gene>
<dbReference type="AlphaFoldDB" id="W6TXI6"/>
<protein>
    <submittedName>
        <fullName evidence="2">Uncharacterized protein</fullName>
    </submittedName>
</protein>
<evidence type="ECO:0000313" key="2">
    <source>
        <dbReference type="EMBL" id="ETZ17861.1"/>
    </source>
</evidence>
<evidence type="ECO:0000313" key="3">
    <source>
        <dbReference type="Proteomes" id="UP000019148"/>
    </source>
</evidence>
<keyword evidence="1" id="KW-0472">Membrane</keyword>
<dbReference type="PATRIC" id="fig|1432657.3.peg.1041"/>
<accession>W6TXI6</accession>
<keyword evidence="1" id="KW-1133">Transmembrane helix</keyword>
<evidence type="ECO:0000256" key="1">
    <source>
        <dbReference type="SAM" id="Phobius"/>
    </source>
</evidence>
<reference evidence="2 3" key="1">
    <citation type="submission" date="2013-12" db="EMBL/GenBank/DDBJ databases">
        <title>Comparative genomics of relapsing fever spirochetes.</title>
        <authorList>
            <person name="Schwan T.G."/>
            <person name="Raffel S.J."/>
            <person name="Porcella S.F."/>
        </authorList>
    </citation>
    <scope>NUCLEOTIDE SEQUENCE [LARGE SCALE GENOMIC DNA]</scope>
    <source>
        <strain evidence="2 3">CR2A</strain>
    </source>
</reference>
<dbReference type="Proteomes" id="UP000019148">
    <property type="component" value="Unassembled WGS sequence"/>
</dbReference>
<name>W6TXI6_9SPIR</name>
<feature type="transmembrane region" description="Helical" evidence="1">
    <location>
        <begin position="24"/>
        <end position="46"/>
    </location>
</feature>